<dbReference type="InterPro" id="IPR029526">
    <property type="entry name" value="PGBD"/>
</dbReference>
<feature type="region of interest" description="Disordered" evidence="1">
    <location>
        <begin position="127"/>
        <end position="163"/>
    </location>
</feature>
<feature type="domain" description="PiggyBac transposable element-derived protein" evidence="2">
    <location>
        <begin position="220"/>
        <end position="425"/>
    </location>
</feature>
<feature type="compositionally biased region" description="Acidic residues" evidence="1">
    <location>
        <begin position="152"/>
        <end position="163"/>
    </location>
</feature>
<feature type="compositionally biased region" description="Acidic residues" evidence="1">
    <location>
        <begin position="129"/>
        <end position="141"/>
    </location>
</feature>
<dbReference type="OrthoDB" id="125160at2759"/>
<dbReference type="PANTHER" id="PTHR46599">
    <property type="entry name" value="PIGGYBAC TRANSPOSABLE ELEMENT-DERIVED PROTEIN 4"/>
    <property type="match status" value="1"/>
</dbReference>
<evidence type="ECO:0000313" key="4">
    <source>
        <dbReference type="Proteomes" id="UP000237271"/>
    </source>
</evidence>
<comment type="caution">
    <text evidence="3">The sequence shown here is derived from an EMBL/GenBank/DDBJ whole genome shotgun (WGS) entry which is preliminary data.</text>
</comment>
<feature type="domain" description="PiggyBac transposable element-derived protein" evidence="2">
    <location>
        <begin position="446"/>
        <end position="542"/>
    </location>
</feature>
<gene>
    <name evidence="3" type="ORF">PHPALM_3171</name>
</gene>
<feature type="region of interest" description="Disordered" evidence="1">
    <location>
        <begin position="536"/>
        <end position="556"/>
    </location>
</feature>
<reference evidence="3 4" key="1">
    <citation type="journal article" date="2017" name="Genome Biol. Evol.">
        <title>Phytophthora megakarya and P. palmivora, closely related causal agents of cacao black pod rot, underwent increases in genome sizes and gene numbers by different mechanisms.</title>
        <authorList>
            <person name="Ali S.S."/>
            <person name="Shao J."/>
            <person name="Lary D.J."/>
            <person name="Kronmiller B."/>
            <person name="Shen D."/>
            <person name="Strem M.D."/>
            <person name="Amoako-Attah I."/>
            <person name="Akrofi A.Y."/>
            <person name="Begoude B.A."/>
            <person name="Ten Hoopen G.M."/>
            <person name="Coulibaly K."/>
            <person name="Kebe B.I."/>
            <person name="Melnick R.L."/>
            <person name="Guiltinan M.J."/>
            <person name="Tyler B.M."/>
            <person name="Meinhardt L.W."/>
            <person name="Bailey B.A."/>
        </authorList>
    </citation>
    <scope>NUCLEOTIDE SEQUENCE [LARGE SCALE GENOMIC DNA]</scope>
    <source>
        <strain evidence="4">sbr112.9</strain>
    </source>
</reference>
<evidence type="ECO:0000313" key="3">
    <source>
        <dbReference type="EMBL" id="POM79204.1"/>
    </source>
</evidence>
<evidence type="ECO:0000259" key="2">
    <source>
        <dbReference type="Pfam" id="PF13843"/>
    </source>
</evidence>
<name>A0A2P4YN32_9STRA</name>
<feature type="compositionally biased region" description="Polar residues" evidence="1">
    <location>
        <begin position="545"/>
        <end position="556"/>
    </location>
</feature>
<accession>A0A2P4YN32</accession>
<keyword evidence="4" id="KW-1185">Reference proteome</keyword>
<protein>
    <recommendedName>
        <fullName evidence="2">PiggyBac transposable element-derived protein domain-containing protein</fullName>
    </recommendedName>
</protein>
<organism evidence="3 4">
    <name type="scientific">Phytophthora palmivora</name>
    <dbReference type="NCBI Taxonomy" id="4796"/>
    <lineage>
        <taxon>Eukaryota</taxon>
        <taxon>Sar</taxon>
        <taxon>Stramenopiles</taxon>
        <taxon>Oomycota</taxon>
        <taxon>Peronosporomycetes</taxon>
        <taxon>Peronosporales</taxon>
        <taxon>Peronosporaceae</taxon>
        <taxon>Phytophthora</taxon>
    </lineage>
</organism>
<dbReference type="Pfam" id="PF13843">
    <property type="entry name" value="DDE_Tnp_1_7"/>
    <property type="match status" value="2"/>
</dbReference>
<dbReference type="Proteomes" id="UP000237271">
    <property type="component" value="Unassembled WGS sequence"/>
</dbReference>
<evidence type="ECO:0000256" key="1">
    <source>
        <dbReference type="SAM" id="MobiDB-lite"/>
    </source>
</evidence>
<sequence length="556" mass="62953">MNTPDEKTFKQLWRELSKAGWKARKPKGLSVDFTYVKPGVTGRLDSSARGNDHFIGMNFPFYLEKYAQEKIDVIQDRVEAAHEETKTDSGNDNALDVFDTDHFMEALRTERLFGPLEADDVNLCKEPFRDEDEVDDGEDVFDAPSADHSDYESDVDSDEDFEDDSDAFQQDDVAMRTLRDSGWKIDDEFHCGELQLPGADDLYSGTHGITKSAAAFGKSPLGMLFYFLPKSFWLHIATETNDASPVMQKILGKKQLEAHAKDPRKTVQPHPEIVAKLERVKPIKPYEIVHVIGLLTARTLCSHTDGLGKHWATREDGAVPRGTFGRYMKRDGFRTVTRYLHFSSNTASSATTDKAWKVRPVLQTIERTFRRGYRMGARVSFDEGTISNRSQFNPIRVYNKDKPHKFGTKCDMTCCAETGYCSRLNKCELFLIPFRIVQNILIDTNGNMCYCVLDRVEVYLGAAMNKQKSKGVAQKAVIRNVAKTFEGQQGKRLIIADNFYTSCSLALMLLEMGFYYVGTHRKARLGWPRSLPFAQKSRPRGMTRGTGSLKPSNILI</sequence>
<dbReference type="PANTHER" id="PTHR46599:SF3">
    <property type="entry name" value="PIGGYBAC TRANSPOSABLE ELEMENT-DERIVED PROTEIN 4"/>
    <property type="match status" value="1"/>
</dbReference>
<dbReference type="AlphaFoldDB" id="A0A2P4YN32"/>
<dbReference type="EMBL" id="NCKW01001826">
    <property type="protein sequence ID" value="POM79204.1"/>
    <property type="molecule type" value="Genomic_DNA"/>
</dbReference>
<proteinExistence type="predicted"/>